<reference evidence="2 4" key="2">
    <citation type="submission" date="2019-05" db="EMBL/GenBank/DDBJ databases">
        <title>A comparative analysis of the Nautiliaceae.</title>
        <authorList>
            <person name="Grosche A."/>
            <person name="Smedile F."/>
            <person name="Vetriani C."/>
        </authorList>
    </citation>
    <scope>NUCLEOTIDE SEQUENCE [LARGE SCALE GENOMIC DNA]</scope>
    <source>
        <strain evidence="2 4">TB-2</strain>
    </source>
</reference>
<evidence type="ECO:0000313" key="4">
    <source>
        <dbReference type="Proteomes" id="UP000306825"/>
    </source>
</evidence>
<dbReference type="RefSeq" id="WP_007473326.1">
    <property type="nucleotide sequence ID" value="NZ_ABCJ01000001.1"/>
</dbReference>
<evidence type="ECO:0000313" key="3">
    <source>
        <dbReference type="Proteomes" id="UP000003288"/>
    </source>
</evidence>
<dbReference type="Gene3D" id="2.120.10.30">
    <property type="entry name" value="TolB, C-terminal domain"/>
    <property type="match status" value="1"/>
</dbReference>
<evidence type="ECO:0000313" key="1">
    <source>
        <dbReference type="EMBL" id="EDM24417.1"/>
    </source>
</evidence>
<accession>A0AAI9AIT1</accession>
<dbReference type="EMBL" id="CP040463">
    <property type="protein sequence ID" value="QCT95063.1"/>
    <property type="molecule type" value="Genomic_DNA"/>
</dbReference>
<gene>
    <name evidence="1" type="primary">tolB</name>
    <name evidence="1" type="ORF">CMTB2_02838</name>
    <name evidence="2" type="ORF">FE773_07640</name>
</gene>
<dbReference type="SUPFAM" id="SSF69304">
    <property type="entry name" value="Tricorn protease N-terminal domain"/>
    <property type="match status" value="1"/>
</dbReference>
<dbReference type="PANTHER" id="PTHR36842">
    <property type="entry name" value="PROTEIN TOLB HOMOLOG"/>
    <property type="match status" value="1"/>
</dbReference>
<protein>
    <submittedName>
        <fullName evidence="2">Tol-Pal system protein TolB</fullName>
    </submittedName>
    <submittedName>
        <fullName evidence="1">Translocation protein TolB</fullName>
    </submittedName>
</protein>
<proteinExistence type="predicted"/>
<dbReference type="NCBIfam" id="NF003124">
    <property type="entry name" value="PRK04043.1"/>
    <property type="match status" value="1"/>
</dbReference>
<dbReference type="EMBL" id="ABCJ01000001">
    <property type="protein sequence ID" value="EDM24417.1"/>
    <property type="molecule type" value="Genomic_DNA"/>
</dbReference>
<dbReference type="Proteomes" id="UP000306825">
    <property type="component" value="Chromosome"/>
</dbReference>
<organism evidence="1 3">
    <name type="scientific">Caminibacter mediatlanticus TB-2</name>
    <dbReference type="NCBI Taxonomy" id="391592"/>
    <lineage>
        <taxon>Bacteria</taxon>
        <taxon>Pseudomonadati</taxon>
        <taxon>Campylobacterota</taxon>
        <taxon>Epsilonproteobacteria</taxon>
        <taxon>Nautiliales</taxon>
        <taxon>Nautiliaceae</taxon>
        <taxon>Caminibacter</taxon>
    </lineage>
</organism>
<dbReference type="Proteomes" id="UP000003288">
    <property type="component" value="Unassembled WGS sequence"/>
</dbReference>
<name>A0AAI9AIT1_9BACT</name>
<sequence length="383" mass="44714">MKKILLTIILLFNITFSKEFVITKYLENKPVISIKYSGPQEVKKILDMDIKVLDHFEISNNTPYKFIFNYNKIKKTLTVEYQKDSNTILIKRYHSNTYAFFPFLVHRAVYDINEFFKLPSAKFLIRKVIYSLLVAPKEANIYLADYTLSYKRRLLAGGLNVFPKWADNKQTTIYFTRYERKPVLYKFNIYTGKKEKILSSQGMLIVSDVKDNKLLLTLAPNGQPDVYLFDLNTKKLTKITNYQGIDVNGKFWGDKIIFVSDRYGNPYVFQKDLTTGAVSRVLYHGKNQVGVDTYMDNLVISTRETANAFKPNTFNLFLVNANDDSLKRLTMNGQNMFPNFSVDGNSIMFIKRVNFSSKIGIIRLEENKVFYYPLRKTLQSFDW</sequence>
<dbReference type="AlphaFoldDB" id="A0AAI9AIT1"/>
<keyword evidence="4" id="KW-1185">Reference proteome</keyword>
<reference evidence="1 3" key="1">
    <citation type="journal article" date="2011" name="Stand. Genomic Sci.">
        <title>Draft genome sequence of Caminibacter mediatlanticus strain TB-2, an epsilonproteobacterium isolated from a deep-sea hydrothermal vent.</title>
        <authorList>
            <person name="Giovannelli D."/>
            <person name="Ferriera S."/>
            <person name="Johnson J."/>
            <person name="Kravitz S."/>
            <person name="Perez-Rodriguez I."/>
            <person name="Ricci J."/>
            <person name="O'Brien C."/>
            <person name="Voordeckers J.W."/>
            <person name="Bini E."/>
            <person name="Vetriani C."/>
        </authorList>
    </citation>
    <scope>NUCLEOTIDE SEQUENCE [LARGE SCALE GENOMIC DNA]</scope>
    <source>
        <strain evidence="1 3">TB-2</strain>
    </source>
</reference>
<dbReference type="PANTHER" id="PTHR36842:SF1">
    <property type="entry name" value="PROTEIN TOLB"/>
    <property type="match status" value="1"/>
</dbReference>
<evidence type="ECO:0000313" key="2">
    <source>
        <dbReference type="EMBL" id="QCT95063.1"/>
    </source>
</evidence>
<dbReference type="InterPro" id="IPR011042">
    <property type="entry name" value="6-blade_b-propeller_TolB-like"/>
</dbReference>